<comment type="caution">
    <text evidence="4">The sequence shown here is derived from an EMBL/GenBank/DDBJ whole genome shotgun (WGS) entry which is preliminary data.</text>
</comment>
<feature type="compositionally biased region" description="Basic and acidic residues" evidence="2">
    <location>
        <begin position="817"/>
        <end position="826"/>
    </location>
</feature>
<organism evidence="4 5">
    <name type="scientific">Oleoguttula mirabilis</name>
    <dbReference type="NCBI Taxonomy" id="1507867"/>
    <lineage>
        <taxon>Eukaryota</taxon>
        <taxon>Fungi</taxon>
        <taxon>Dikarya</taxon>
        <taxon>Ascomycota</taxon>
        <taxon>Pezizomycotina</taxon>
        <taxon>Dothideomycetes</taxon>
        <taxon>Dothideomycetidae</taxon>
        <taxon>Mycosphaerellales</taxon>
        <taxon>Teratosphaeriaceae</taxon>
        <taxon>Oleoguttula</taxon>
    </lineage>
</organism>
<evidence type="ECO:0000256" key="2">
    <source>
        <dbReference type="SAM" id="MobiDB-lite"/>
    </source>
</evidence>
<feature type="compositionally biased region" description="Basic and acidic residues" evidence="2">
    <location>
        <begin position="131"/>
        <end position="147"/>
    </location>
</feature>
<reference evidence="4 5" key="1">
    <citation type="submission" date="2021-11" db="EMBL/GenBank/DDBJ databases">
        <title>Black yeast isolated from Biological Soil Crust.</title>
        <authorList>
            <person name="Kurbessoian T."/>
        </authorList>
    </citation>
    <scope>NUCLEOTIDE SEQUENCE [LARGE SCALE GENOMIC DNA]</scope>
    <source>
        <strain evidence="4 5">CCFEE 5522</strain>
    </source>
</reference>
<feature type="region of interest" description="Disordered" evidence="2">
    <location>
        <begin position="170"/>
        <end position="204"/>
    </location>
</feature>
<evidence type="ECO:0000313" key="5">
    <source>
        <dbReference type="Proteomes" id="UP001324427"/>
    </source>
</evidence>
<dbReference type="AlphaFoldDB" id="A0AAV9JA11"/>
<protein>
    <recommendedName>
        <fullName evidence="3">C3H1-type domain-containing protein</fullName>
    </recommendedName>
</protein>
<keyword evidence="1" id="KW-0863">Zinc-finger</keyword>
<sequence length="826" mass="90097">MAPSHMWRRPTAAELNDAEQANAADAVRNHDPAPTATEFQSTNLDKLIAVALKRAGSAEGVGRLFDQLAVLAHQQYGPQVRANEHIASLLDDRIENTARTKTSILSAGTTDRATAFGPASPLGSATTTRVDAPDCKRPPNVRADERTSGLLRMRGTVASLAAYGNEASVFGQRAPPTTSSAAEGGDVRSQSPTSMTVRSKLPASPGVALVSKQAPELHCYEQPNTSPAVDGITAPTASLGSQYMSILPLAEARIEQQEPPGSGAKPPVPTGPDRREKAKEEARDNPDEVAFDVRGFEKLPQAQQKWIIAQPERIPEENATVRPSAFAADHETAITDLSAQPGHPVGHKAAVNVVQLSNAHESKPPKAKHLTDGHSQEAQQSAQRGTDDVQSTASGRSESEHQHEDSKPLGKKPILKLLFCRPEKFDQQTFIDAIPTICQRLDQRCDRYNVERALEASSGQEQRPALIFRGRSPEGGRVSYDPIAEEGLKALLERSLYAVRAEAALKSLVCWNPALFPELTESKQRRETYNAREPGPDRSLLDIMVEADGLELNLPLRAKDRSTVCQNIFDIVKNRVQTDNPSSRLLTTATQLPEKRAKGANGHPYRSREPSAKRRGLQYSLVRTIPDEDTRPGFLVTLEDCFKMRRHNSEDTQRALEAKVYRLAKTERSAFPELFPRSARQPVDPERLLGAPQPSPADALPLQQAIVRKQMRKQVPITGSTGSSKICQHFLLGHCRFGGNCRYGHVVPEGAVLVRESTDTQTKAQAKESAGREICKFFLLGRCKYGDGCAKGLHINATMPEKHAAGLEPEPTGSDWQQRDARAGGA</sequence>
<proteinExistence type="predicted"/>
<dbReference type="GO" id="GO:0008270">
    <property type="term" value="F:zinc ion binding"/>
    <property type="evidence" value="ECO:0007669"/>
    <property type="project" value="UniProtKB-KW"/>
</dbReference>
<feature type="compositionally biased region" description="Basic and acidic residues" evidence="2">
    <location>
        <begin position="360"/>
        <end position="375"/>
    </location>
</feature>
<feature type="zinc finger region" description="C3H1-type" evidence="1">
    <location>
        <begin position="721"/>
        <end position="748"/>
    </location>
</feature>
<feature type="zinc finger region" description="C3H1-type" evidence="1">
    <location>
        <begin position="769"/>
        <end position="797"/>
    </location>
</feature>
<dbReference type="PROSITE" id="PS50103">
    <property type="entry name" value="ZF_C3H1"/>
    <property type="match status" value="2"/>
</dbReference>
<keyword evidence="5" id="KW-1185">Reference proteome</keyword>
<keyword evidence="1" id="KW-0862">Zinc</keyword>
<feature type="domain" description="C3H1-type" evidence="3">
    <location>
        <begin position="721"/>
        <end position="748"/>
    </location>
</feature>
<feature type="region of interest" description="Disordered" evidence="2">
    <location>
        <begin position="255"/>
        <end position="286"/>
    </location>
</feature>
<feature type="compositionally biased region" description="Basic and acidic residues" evidence="2">
    <location>
        <begin position="397"/>
        <end position="408"/>
    </location>
</feature>
<dbReference type="InterPro" id="IPR000571">
    <property type="entry name" value="Znf_CCCH"/>
</dbReference>
<evidence type="ECO:0000259" key="3">
    <source>
        <dbReference type="PROSITE" id="PS50103"/>
    </source>
</evidence>
<feature type="region of interest" description="Disordered" evidence="2">
    <location>
        <begin position="112"/>
        <end position="149"/>
    </location>
</feature>
<feature type="compositionally biased region" description="Polar residues" evidence="2">
    <location>
        <begin position="188"/>
        <end position="197"/>
    </location>
</feature>
<feature type="compositionally biased region" description="Polar residues" evidence="2">
    <location>
        <begin position="376"/>
        <end position="396"/>
    </location>
</feature>
<feature type="region of interest" description="Disordered" evidence="2">
    <location>
        <begin position="359"/>
        <end position="409"/>
    </location>
</feature>
<accession>A0AAV9JA11</accession>
<gene>
    <name evidence="4" type="ORF">LTR36_007862</name>
</gene>
<keyword evidence="1" id="KW-0479">Metal-binding</keyword>
<name>A0AAV9JA11_9PEZI</name>
<evidence type="ECO:0000313" key="4">
    <source>
        <dbReference type="EMBL" id="KAK4541565.1"/>
    </source>
</evidence>
<dbReference type="EMBL" id="JAVFHQ010000051">
    <property type="protein sequence ID" value="KAK4541565.1"/>
    <property type="molecule type" value="Genomic_DNA"/>
</dbReference>
<dbReference type="SMART" id="SM00356">
    <property type="entry name" value="ZnF_C3H1"/>
    <property type="match status" value="2"/>
</dbReference>
<dbReference type="Gene3D" id="3.30.1370.210">
    <property type="match status" value="1"/>
</dbReference>
<dbReference type="Proteomes" id="UP001324427">
    <property type="component" value="Unassembled WGS sequence"/>
</dbReference>
<feature type="compositionally biased region" description="Basic and acidic residues" evidence="2">
    <location>
        <begin position="272"/>
        <end position="286"/>
    </location>
</feature>
<feature type="region of interest" description="Disordered" evidence="2">
    <location>
        <begin position="804"/>
        <end position="826"/>
    </location>
</feature>
<feature type="domain" description="C3H1-type" evidence="3">
    <location>
        <begin position="769"/>
        <end position="797"/>
    </location>
</feature>
<evidence type="ECO:0000256" key="1">
    <source>
        <dbReference type="PROSITE-ProRule" id="PRU00723"/>
    </source>
</evidence>